<accession>R0HHD2</accession>
<feature type="compositionally biased region" description="Acidic residues" evidence="1">
    <location>
        <begin position="1"/>
        <end position="11"/>
    </location>
</feature>
<dbReference type="KEGG" id="crb:17887648"/>
<dbReference type="EMBL" id="KB870808">
    <property type="protein sequence ID" value="EOA29064.1"/>
    <property type="molecule type" value="Genomic_DNA"/>
</dbReference>
<gene>
    <name evidence="2" type="ORF">CARUB_v10025320mg</name>
</gene>
<dbReference type="AlphaFoldDB" id="R0HHD2"/>
<protein>
    <submittedName>
        <fullName evidence="2">Uncharacterized protein</fullName>
    </submittedName>
</protein>
<dbReference type="OrthoDB" id="1926326at2759"/>
<reference evidence="3" key="1">
    <citation type="journal article" date="2013" name="Nat. Genet.">
        <title>The Capsella rubella genome and the genomic consequences of rapid mating system evolution.</title>
        <authorList>
            <person name="Slotte T."/>
            <person name="Hazzouri K.M."/>
            <person name="Agren J.A."/>
            <person name="Koenig D."/>
            <person name="Maumus F."/>
            <person name="Guo Y.L."/>
            <person name="Steige K."/>
            <person name="Platts A.E."/>
            <person name="Escobar J.S."/>
            <person name="Newman L.K."/>
            <person name="Wang W."/>
            <person name="Mandakova T."/>
            <person name="Vello E."/>
            <person name="Smith L.M."/>
            <person name="Henz S.R."/>
            <person name="Steffen J."/>
            <person name="Takuno S."/>
            <person name="Brandvain Y."/>
            <person name="Coop G."/>
            <person name="Andolfatto P."/>
            <person name="Hu T.T."/>
            <person name="Blanchette M."/>
            <person name="Clark R.M."/>
            <person name="Quesneville H."/>
            <person name="Nordborg M."/>
            <person name="Gaut B.S."/>
            <person name="Lysak M.A."/>
            <person name="Jenkins J."/>
            <person name="Grimwood J."/>
            <person name="Chapman J."/>
            <person name="Prochnik S."/>
            <person name="Shu S."/>
            <person name="Rokhsar D."/>
            <person name="Schmutz J."/>
            <person name="Weigel D."/>
            <person name="Wright S.I."/>
        </authorList>
    </citation>
    <scope>NUCLEOTIDE SEQUENCE [LARGE SCALE GENOMIC DNA]</scope>
    <source>
        <strain evidence="3">cv. Monte Gargano</strain>
    </source>
</reference>
<keyword evidence="3" id="KW-1185">Reference proteome</keyword>
<feature type="region of interest" description="Disordered" evidence="1">
    <location>
        <begin position="1"/>
        <end position="70"/>
    </location>
</feature>
<feature type="compositionally biased region" description="Polar residues" evidence="1">
    <location>
        <begin position="47"/>
        <end position="60"/>
    </location>
</feature>
<name>R0HHD2_9BRAS</name>
<feature type="compositionally biased region" description="Basic and acidic residues" evidence="1">
    <location>
        <begin position="20"/>
        <end position="32"/>
    </location>
</feature>
<organism evidence="2 3">
    <name type="scientific">Capsella rubella</name>
    <dbReference type="NCBI Taxonomy" id="81985"/>
    <lineage>
        <taxon>Eukaryota</taxon>
        <taxon>Viridiplantae</taxon>
        <taxon>Streptophyta</taxon>
        <taxon>Embryophyta</taxon>
        <taxon>Tracheophyta</taxon>
        <taxon>Spermatophyta</taxon>
        <taxon>Magnoliopsida</taxon>
        <taxon>eudicotyledons</taxon>
        <taxon>Gunneridae</taxon>
        <taxon>Pentapetalae</taxon>
        <taxon>rosids</taxon>
        <taxon>malvids</taxon>
        <taxon>Brassicales</taxon>
        <taxon>Brassicaceae</taxon>
        <taxon>Camelineae</taxon>
        <taxon>Capsella</taxon>
    </lineage>
</organism>
<evidence type="ECO:0000313" key="3">
    <source>
        <dbReference type="Proteomes" id="UP000029121"/>
    </source>
</evidence>
<sequence>MEKVGEDEEKTIDEASNSIKEMRSDKEDERIRGTIADPVNPVDSTKEGSTGPSNSQTVPSNDPDFNESDMEDEEKVLKFFRRNNVLIPEVAMRNNFPYLNNTEGMVFQFQEDTPAETEQSDIMFRSLNDNNEIADIGLVNLNSPEVLQAESASDSNDTEDSSSNSDLDISLSRYYFDGSLPVSSHVEEYETHLDESPVPKDENQMPLLCSKQPVLQPTSWRNCCGLLALLRAADQ</sequence>
<evidence type="ECO:0000313" key="2">
    <source>
        <dbReference type="EMBL" id="EOA29064.1"/>
    </source>
</evidence>
<dbReference type="Proteomes" id="UP000029121">
    <property type="component" value="Unassembled WGS sequence"/>
</dbReference>
<proteinExistence type="predicted"/>
<evidence type="ECO:0000256" key="1">
    <source>
        <dbReference type="SAM" id="MobiDB-lite"/>
    </source>
</evidence>